<protein>
    <recommendedName>
        <fullName evidence="3">Retrotransposon gag domain-containing protein</fullName>
    </recommendedName>
</protein>
<accession>A0A834LIC0</accession>
<dbReference type="PANTHER" id="PTHR37610">
    <property type="entry name" value="CCHC-TYPE DOMAIN-CONTAINING PROTEIN"/>
    <property type="match status" value="1"/>
</dbReference>
<dbReference type="EMBL" id="WJXA01000006">
    <property type="protein sequence ID" value="KAF7140817.1"/>
    <property type="molecule type" value="Genomic_DNA"/>
</dbReference>
<name>A0A834LIC0_RHOSS</name>
<keyword evidence="2" id="KW-1185">Reference proteome</keyword>
<dbReference type="OrthoDB" id="5544992at2759"/>
<proteinExistence type="predicted"/>
<gene>
    <name evidence="1" type="ORF">RHSIM_Rhsim06G0127400</name>
</gene>
<reference evidence="1" key="1">
    <citation type="submission" date="2019-11" db="EMBL/GenBank/DDBJ databases">
        <authorList>
            <person name="Liu Y."/>
            <person name="Hou J."/>
            <person name="Li T.-Q."/>
            <person name="Guan C.-H."/>
            <person name="Wu X."/>
            <person name="Wu H.-Z."/>
            <person name="Ling F."/>
            <person name="Zhang R."/>
            <person name="Shi X.-G."/>
            <person name="Ren J.-P."/>
            <person name="Chen E.-F."/>
            <person name="Sun J.-M."/>
        </authorList>
    </citation>
    <scope>NUCLEOTIDE SEQUENCE</scope>
    <source>
        <strain evidence="1">Adult_tree_wgs_1</strain>
        <tissue evidence="1">Leaves</tissue>
    </source>
</reference>
<dbReference type="PANTHER" id="PTHR37610:SF40">
    <property type="entry name" value="OS01G0909600 PROTEIN"/>
    <property type="match status" value="1"/>
</dbReference>
<dbReference type="AlphaFoldDB" id="A0A834LIC0"/>
<dbReference type="Pfam" id="PF14223">
    <property type="entry name" value="Retrotran_gag_2"/>
    <property type="match status" value="1"/>
</dbReference>
<sequence length="267" mass="29831">MPFSGLILDGSSRMSAEWNMLYPPLQLLHMVGIHALGGKSLFGRVDGTKAAPKTDNEKYGEWKSENQYTMSLLLNSMEPKIAEIFTFTESAKELWESVRDLYGHQNNAARIYQLQQNINNCKQGDRSFVEYLGELKSMWDELGLYRPPTTNLATLQQRAEQDKVFQLLAHIKPDFENLRGQILLGSGVPSLSSVCASIQQEETRTRAMNIEPKSTVIQSEASALMVDNKKVDTKKHSGNFAINKVAIVTIVTKMATLGIVAGSFFHT</sequence>
<dbReference type="Proteomes" id="UP000626092">
    <property type="component" value="Unassembled WGS sequence"/>
</dbReference>
<evidence type="ECO:0000313" key="1">
    <source>
        <dbReference type="EMBL" id="KAF7140817.1"/>
    </source>
</evidence>
<evidence type="ECO:0000313" key="2">
    <source>
        <dbReference type="Proteomes" id="UP000626092"/>
    </source>
</evidence>
<organism evidence="1 2">
    <name type="scientific">Rhododendron simsii</name>
    <name type="common">Sims's rhododendron</name>
    <dbReference type="NCBI Taxonomy" id="118357"/>
    <lineage>
        <taxon>Eukaryota</taxon>
        <taxon>Viridiplantae</taxon>
        <taxon>Streptophyta</taxon>
        <taxon>Embryophyta</taxon>
        <taxon>Tracheophyta</taxon>
        <taxon>Spermatophyta</taxon>
        <taxon>Magnoliopsida</taxon>
        <taxon>eudicotyledons</taxon>
        <taxon>Gunneridae</taxon>
        <taxon>Pentapetalae</taxon>
        <taxon>asterids</taxon>
        <taxon>Ericales</taxon>
        <taxon>Ericaceae</taxon>
        <taxon>Ericoideae</taxon>
        <taxon>Rhodoreae</taxon>
        <taxon>Rhododendron</taxon>
    </lineage>
</organism>
<evidence type="ECO:0008006" key="3">
    <source>
        <dbReference type="Google" id="ProtNLM"/>
    </source>
</evidence>
<comment type="caution">
    <text evidence="1">The sequence shown here is derived from an EMBL/GenBank/DDBJ whole genome shotgun (WGS) entry which is preliminary data.</text>
</comment>